<protein>
    <submittedName>
        <fullName evidence="1">Uncharacterized protein</fullName>
    </submittedName>
</protein>
<reference evidence="1 2" key="1">
    <citation type="submission" date="2024-11" db="EMBL/GenBank/DDBJ databases">
        <title>A near-complete genome assembly of Cinchona calisaya.</title>
        <authorList>
            <person name="Lian D.C."/>
            <person name="Zhao X.W."/>
            <person name="Wei L."/>
        </authorList>
    </citation>
    <scope>NUCLEOTIDE SEQUENCE [LARGE SCALE GENOMIC DNA]</scope>
    <source>
        <tissue evidence="1">Nenye</tissue>
    </source>
</reference>
<organism evidence="1 2">
    <name type="scientific">Cinchona calisaya</name>
    <dbReference type="NCBI Taxonomy" id="153742"/>
    <lineage>
        <taxon>Eukaryota</taxon>
        <taxon>Viridiplantae</taxon>
        <taxon>Streptophyta</taxon>
        <taxon>Embryophyta</taxon>
        <taxon>Tracheophyta</taxon>
        <taxon>Spermatophyta</taxon>
        <taxon>Magnoliopsida</taxon>
        <taxon>eudicotyledons</taxon>
        <taxon>Gunneridae</taxon>
        <taxon>Pentapetalae</taxon>
        <taxon>asterids</taxon>
        <taxon>lamiids</taxon>
        <taxon>Gentianales</taxon>
        <taxon>Rubiaceae</taxon>
        <taxon>Cinchonoideae</taxon>
        <taxon>Cinchoneae</taxon>
        <taxon>Cinchona</taxon>
    </lineage>
</organism>
<evidence type="ECO:0000313" key="2">
    <source>
        <dbReference type="Proteomes" id="UP001630127"/>
    </source>
</evidence>
<gene>
    <name evidence="1" type="ORF">ACH5RR_031793</name>
</gene>
<keyword evidence="2" id="KW-1185">Reference proteome</keyword>
<feature type="non-terminal residue" evidence="1">
    <location>
        <position position="1"/>
    </location>
</feature>
<dbReference type="EMBL" id="JBJUIK010000013">
    <property type="protein sequence ID" value="KAL3506411.1"/>
    <property type="molecule type" value="Genomic_DNA"/>
</dbReference>
<evidence type="ECO:0000313" key="1">
    <source>
        <dbReference type="EMBL" id="KAL3506411.1"/>
    </source>
</evidence>
<name>A0ABD2YI71_9GENT</name>
<dbReference type="AlphaFoldDB" id="A0ABD2YI71"/>
<dbReference type="Proteomes" id="UP001630127">
    <property type="component" value="Unassembled WGS sequence"/>
</dbReference>
<accession>A0ABD2YI71</accession>
<comment type="caution">
    <text evidence="1">The sequence shown here is derived from an EMBL/GenBank/DDBJ whole genome shotgun (WGS) entry which is preliminary data.</text>
</comment>
<sequence>VEDKIKLIEDPSSRQNQNIDINVDIVNKIKVNLDIVNKISTIQLQDKTKFSRVISTKKKNQQIQVNQILYTADQITGISFSCVISKSILINLYPQFNIDRIIS</sequence>
<proteinExistence type="predicted"/>